<dbReference type="InterPro" id="IPR029787">
    <property type="entry name" value="Nucleotide_cyclase"/>
</dbReference>
<keyword evidence="6" id="KW-0804">Transcription</keyword>
<dbReference type="Pfam" id="PF00990">
    <property type="entry name" value="GGDEF"/>
    <property type="match status" value="1"/>
</dbReference>
<dbReference type="GO" id="GO:0006355">
    <property type="term" value="P:regulation of DNA-templated transcription"/>
    <property type="evidence" value="ECO:0007669"/>
    <property type="project" value="TreeGrafter"/>
</dbReference>
<feature type="domain" description="Response regulatory" evidence="9">
    <location>
        <begin position="10"/>
        <end position="127"/>
    </location>
</feature>
<feature type="modified residue" description="4-aspartylphosphate" evidence="8">
    <location>
        <position position="59"/>
    </location>
</feature>
<keyword evidence="3" id="KW-0902">Two-component regulatory system</keyword>
<dbReference type="Gene3D" id="3.30.70.270">
    <property type="match status" value="1"/>
</dbReference>
<evidence type="ECO:0000256" key="5">
    <source>
        <dbReference type="ARBA" id="ARBA00023125"/>
    </source>
</evidence>
<comment type="function">
    <text evidence="7">May play the central regulatory role in sporulation. It may be an element of the effector pathway responsible for the activation of sporulation genes in response to nutritional stress. Spo0A may act in concert with spo0H (a sigma factor) to control the expression of some genes that are critical to the sporulation process.</text>
</comment>
<dbReference type="InterPro" id="IPR001789">
    <property type="entry name" value="Sig_transdc_resp-reg_receiver"/>
</dbReference>
<dbReference type="GO" id="GO:0032993">
    <property type="term" value="C:protein-DNA complex"/>
    <property type="evidence" value="ECO:0007669"/>
    <property type="project" value="TreeGrafter"/>
</dbReference>
<dbReference type="PANTHER" id="PTHR48111:SF40">
    <property type="entry name" value="PHOSPHATE REGULON TRANSCRIPTIONAL REGULATORY PROTEIN PHOB"/>
    <property type="match status" value="1"/>
</dbReference>
<protein>
    <recommendedName>
        <fullName evidence="1">Stage 0 sporulation protein A homolog</fullName>
    </recommendedName>
</protein>
<evidence type="ECO:0000313" key="11">
    <source>
        <dbReference type="EMBL" id="SJZ58902.1"/>
    </source>
</evidence>
<organism evidence="11 12">
    <name type="scientific">Carboxydocella sporoproducens DSM 16521</name>
    <dbReference type="NCBI Taxonomy" id="1121270"/>
    <lineage>
        <taxon>Bacteria</taxon>
        <taxon>Bacillati</taxon>
        <taxon>Bacillota</taxon>
        <taxon>Clostridia</taxon>
        <taxon>Eubacteriales</taxon>
        <taxon>Clostridiales Family XVI. Incertae Sedis</taxon>
        <taxon>Carboxydocella</taxon>
    </lineage>
</organism>
<dbReference type="SUPFAM" id="SSF52172">
    <property type="entry name" value="CheY-like"/>
    <property type="match status" value="1"/>
</dbReference>
<evidence type="ECO:0000256" key="3">
    <source>
        <dbReference type="ARBA" id="ARBA00023012"/>
    </source>
</evidence>
<dbReference type="Gene3D" id="3.40.50.2300">
    <property type="match status" value="1"/>
</dbReference>
<keyword evidence="2 8" id="KW-0597">Phosphoprotein</keyword>
<evidence type="ECO:0000259" key="9">
    <source>
        <dbReference type="PROSITE" id="PS50110"/>
    </source>
</evidence>
<dbReference type="InterPro" id="IPR043128">
    <property type="entry name" value="Rev_trsase/Diguanyl_cyclase"/>
</dbReference>
<accession>A0A1T4LW43</accession>
<keyword evidence="12" id="KW-1185">Reference proteome</keyword>
<evidence type="ECO:0000313" key="12">
    <source>
        <dbReference type="Proteomes" id="UP000189933"/>
    </source>
</evidence>
<dbReference type="NCBIfam" id="TIGR00254">
    <property type="entry name" value="GGDEF"/>
    <property type="match status" value="1"/>
</dbReference>
<dbReference type="Pfam" id="PF00072">
    <property type="entry name" value="Response_reg"/>
    <property type="match status" value="1"/>
</dbReference>
<gene>
    <name evidence="11" type="ORF">SAMN02745885_00335</name>
</gene>
<dbReference type="PANTHER" id="PTHR48111">
    <property type="entry name" value="REGULATOR OF RPOS"/>
    <property type="match status" value="1"/>
</dbReference>
<name>A0A1T4LW43_9FIRM</name>
<dbReference type="AlphaFoldDB" id="A0A1T4LW43"/>
<dbReference type="SUPFAM" id="SSF55073">
    <property type="entry name" value="Nucleotide cyclase"/>
    <property type="match status" value="1"/>
</dbReference>
<dbReference type="GO" id="GO:0000976">
    <property type="term" value="F:transcription cis-regulatory region binding"/>
    <property type="evidence" value="ECO:0007669"/>
    <property type="project" value="TreeGrafter"/>
</dbReference>
<evidence type="ECO:0000256" key="8">
    <source>
        <dbReference type="PROSITE-ProRule" id="PRU00169"/>
    </source>
</evidence>
<dbReference type="GO" id="GO:0005829">
    <property type="term" value="C:cytosol"/>
    <property type="evidence" value="ECO:0007669"/>
    <property type="project" value="TreeGrafter"/>
</dbReference>
<reference evidence="12" key="1">
    <citation type="submission" date="2017-02" db="EMBL/GenBank/DDBJ databases">
        <authorList>
            <person name="Varghese N."/>
            <person name="Submissions S."/>
        </authorList>
    </citation>
    <scope>NUCLEOTIDE SEQUENCE [LARGE SCALE GENOMIC DNA]</scope>
    <source>
        <strain evidence="12">DSM 16521</strain>
    </source>
</reference>
<dbReference type="InterPro" id="IPR011006">
    <property type="entry name" value="CheY-like_superfamily"/>
</dbReference>
<keyword evidence="5" id="KW-0238">DNA-binding</keyword>
<keyword evidence="4" id="KW-0805">Transcription regulation</keyword>
<evidence type="ECO:0000256" key="4">
    <source>
        <dbReference type="ARBA" id="ARBA00023015"/>
    </source>
</evidence>
<evidence type="ECO:0000256" key="6">
    <source>
        <dbReference type="ARBA" id="ARBA00023163"/>
    </source>
</evidence>
<dbReference type="EMBL" id="FUXM01000002">
    <property type="protein sequence ID" value="SJZ58902.1"/>
    <property type="molecule type" value="Genomic_DNA"/>
</dbReference>
<sequence>MDKYVTSKSKILIIDDDKLIVAMVQDRLTKEGFQVTAAMDSVSGLAAVYQEAPDLILLDVILPGGKTGVEMCRILRNDTRTSHVPIIMMTSRKQTQDVVAGLEAGADDYVTKPFDLDELVARIKTHLRRAKQEKSFNPLTGLPGNIMIEEEIKRRINDKSRKFAVMYLDLDNFKAYNDVYGFLKGDEVIKLLAHILTQCVRNLGNVDDFIGHIGGDDFIAITTPDKVDEICQQIITRFDATVPLLYNADDRKRGYIVTKDRQGKECKFSLVSVSIAVVSNEHRNIENHWQVSEIASELKKYAKSQEGSVYVKDRRTR</sequence>
<dbReference type="InterPro" id="IPR000160">
    <property type="entry name" value="GGDEF_dom"/>
</dbReference>
<dbReference type="GO" id="GO:0000156">
    <property type="term" value="F:phosphorelay response regulator activity"/>
    <property type="evidence" value="ECO:0007669"/>
    <property type="project" value="TreeGrafter"/>
</dbReference>
<dbReference type="PROSITE" id="PS50887">
    <property type="entry name" value="GGDEF"/>
    <property type="match status" value="1"/>
</dbReference>
<dbReference type="Gene3D" id="6.10.250.690">
    <property type="match status" value="1"/>
</dbReference>
<dbReference type="RefSeq" id="WP_242946671.1">
    <property type="nucleotide sequence ID" value="NZ_FUXM01000002.1"/>
</dbReference>
<dbReference type="CDD" id="cd01949">
    <property type="entry name" value="GGDEF"/>
    <property type="match status" value="1"/>
</dbReference>
<dbReference type="PROSITE" id="PS50110">
    <property type="entry name" value="RESPONSE_REGULATORY"/>
    <property type="match status" value="1"/>
</dbReference>
<evidence type="ECO:0000256" key="7">
    <source>
        <dbReference type="ARBA" id="ARBA00024867"/>
    </source>
</evidence>
<evidence type="ECO:0000256" key="2">
    <source>
        <dbReference type="ARBA" id="ARBA00022553"/>
    </source>
</evidence>
<proteinExistence type="predicted"/>
<evidence type="ECO:0000259" key="10">
    <source>
        <dbReference type="PROSITE" id="PS50887"/>
    </source>
</evidence>
<dbReference type="SMART" id="SM00448">
    <property type="entry name" value="REC"/>
    <property type="match status" value="1"/>
</dbReference>
<dbReference type="Proteomes" id="UP000189933">
    <property type="component" value="Unassembled WGS sequence"/>
</dbReference>
<dbReference type="SMART" id="SM00267">
    <property type="entry name" value="GGDEF"/>
    <property type="match status" value="1"/>
</dbReference>
<feature type="domain" description="GGDEF" evidence="10">
    <location>
        <begin position="161"/>
        <end position="314"/>
    </location>
</feature>
<dbReference type="InterPro" id="IPR039420">
    <property type="entry name" value="WalR-like"/>
</dbReference>
<evidence type="ECO:0000256" key="1">
    <source>
        <dbReference type="ARBA" id="ARBA00018672"/>
    </source>
</evidence>